<evidence type="ECO:0000313" key="10">
    <source>
        <dbReference type="Proteomes" id="UP000240599"/>
    </source>
</evidence>
<evidence type="ECO:0000256" key="3">
    <source>
        <dbReference type="ARBA" id="ARBA00022553"/>
    </source>
</evidence>
<comment type="subcellular location">
    <subcellularLocation>
        <location evidence="1">Host nucleus</location>
    </subcellularLocation>
</comment>
<evidence type="ECO:0000313" key="6">
    <source>
        <dbReference type="EMBL" id="AIU39402.1"/>
    </source>
</evidence>
<organism evidence="7 8">
    <name type="scientific">Testudinid alphaherpesvirus 3</name>
    <dbReference type="NCBI Taxonomy" id="2560801"/>
    <lineage>
        <taxon>Viruses</taxon>
        <taxon>Duplodnaviria</taxon>
        <taxon>Heunggongvirae</taxon>
        <taxon>Peploviricota</taxon>
        <taxon>Herviviricetes</taxon>
        <taxon>Herpesvirales</taxon>
        <taxon>Orthoherpesviridae</taxon>
        <taxon>Alphaherpesvirinae</taxon>
        <taxon>Scutavirus</taxon>
        <taxon>Scutavirus testudinidalpha3</taxon>
    </lineage>
</organism>
<accession>A0A0K1R189</accession>
<dbReference type="EMBL" id="KM924293">
    <property type="protein sequence ID" value="AIU39402.1"/>
    <property type="molecule type" value="Genomic_DNA"/>
</dbReference>
<protein>
    <submittedName>
        <fullName evidence="5">Nuclear protein UL3</fullName>
    </submittedName>
    <submittedName>
        <fullName evidence="7">UL3 phosphoprotein</fullName>
    </submittedName>
</protein>
<keyword evidence="9" id="KW-1185">Reference proteome</keyword>
<name>A0A0K1R189_9ALPH</name>
<dbReference type="GO" id="GO:0042025">
    <property type="term" value="C:host cell nucleus"/>
    <property type="evidence" value="ECO:0007669"/>
    <property type="project" value="UniProtKB-SubCell"/>
</dbReference>
<proteinExistence type="inferred from homology"/>
<dbReference type="KEGG" id="vg:26122565"/>
<evidence type="ECO:0000313" key="5">
    <source>
        <dbReference type="EMBL" id="AIU39292.1"/>
    </source>
</evidence>
<dbReference type="OrthoDB" id="16313at10239"/>
<evidence type="ECO:0000313" key="8">
    <source>
        <dbReference type="Proteomes" id="UP000100290"/>
    </source>
</evidence>
<keyword evidence="3" id="KW-0597">Phosphoprotein</keyword>
<reference evidence="9 10" key="1">
    <citation type="journal article" date="2015" name="J. Virol.">
        <title>The Genome of a Tortoise Herpesvirus (Testudinid Herpesvirus 3) Has a Novel Structure and Contains a Large Region That Is Not Required for Replication In Vitro or Virulence In Vivo.</title>
        <authorList>
            <person name="Gandar F."/>
            <person name="Wilkie G.S."/>
            <person name="Gatherer D."/>
            <person name="Kerr K."/>
            <person name="Marlier D."/>
            <person name="Diez M."/>
            <person name="Marschang R.E."/>
            <person name="Mast J."/>
            <person name="Dewals B.G."/>
            <person name="Davison A.J."/>
            <person name="Vanderplasschen A.F."/>
        </authorList>
    </citation>
    <scope>NUCLEOTIDE SEQUENCE [LARGE SCALE GENOMIC DNA]</scope>
    <source>
        <strain evidence="5 9">1976</strain>
        <strain evidence="6 10">4295/7R</strain>
    </source>
</reference>
<keyword evidence="4" id="KW-1048">Host nucleus</keyword>
<gene>
    <name evidence="7" type="primary">ORF27</name>
    <name evidence="5" type="synonym">UL3</name>
</gene>
<dbReference type="EMBL" id="KT008627">
    <property type="protein sequence ID" value="AKV40674.1"/>
    <property type="molecule type" value="Genomic_DNA"/>
</dbReference>
<evidence type="ECO:0000256" key="2">
    <source>
        <dbReference type="ARBA" id="ARBA00006957"/>
    </source>
</evidence>
<reference evidence="7 8" key="2">
    <citation type="journal article" date="2015" name="PLoS ONE">
        <title>A Genomic Approach to Unravel Host-Pathogen Interaction in Chelonians: The Example of Testudinid Herpesvirus 3.</title>
        <authorList>
            <person name="Origgi F.C."/>
            <person name="Tecilla M."/>
            <person name="Pilo P."/>
            <person name="Aloisio F."/>
            <person name="Otten P."/>
            <person name="Aguilar-Bultet L."/>
            <person name="Sattler U."/>
            <person name="Roccabianca P."/>
            <person name="Romero C.H."/>
            <person name="Bloom D.C."/>
            <person name="Jacobson E.R."/>
        </authorList>
    </citation>
    <scope>NUCLEOTIDE SEQUENCE [LARGE SCALE GENOMIC DNA]</scope>
    <source>
        <strain evidence="7">US1976/98</strain>
    </source>
</reference>
<sequence length="193" mass="22213">MSYIPSVVSLLAQGLNNPGFEADSDTADEPSQTIEDGKRVVYKSKFPTSTDEMVNNPTYYMYDTMFVISSTDELGRRQITDTIRKEIKKALFHLNIACTKTSSFSCEGKRKHRNKTTVNKCLQMSIFCKREHAHRVRELLTTLIESRKPRKYFTCTRDGDTKPGVPIFFSEFFAKDPVYLHEDNIVRTSEEES</sequence>
<dbReference type="InterPro" id="IPR005035">
    <property type="entry name" value="Herpes_UL3"/>
</dbReference>
<dbReference type="EMBL" id="KM924292">
    <property type="protein sequence ID" value="AIU39292.1"/>
    <property type="molecule type" value="Genomic_DNA"/>
</dbReference>
<evidence type="ECO:0000313" key="7">
    <source>
        <dbReference type="EMBL" id="AKV40674.1"/>
    </source>
</evidence>
<evidence type="ECO:0000256" key="1">
    <source>
        <dbReference type="ARBA" id="ARBA00004147"/>
    </source>
</evidence>
<evidence type="ECO:0000256" key="4">
    <source>
        <dbReference type="ARBA" id="ARBA00022562"/>
    </source>
</evidence>
<comment type="similarity">
    <text evidence="2">Belongs to the alphaherpesvirinae HHV-1 UL3 family.</text>
</comment>
<dbReference type="Pfam" id="PF03369">
    <property type="entry name" value="Herpes_UL3"/>
    <property type="match status" value="1"/>
</dbReference>
<dbReference type="Proteomes" id="UP000240599">
    <property type="component" value="Segment"/>
</dbReference>
<evidence type="ECO:0000313" key="9">
    <source>
        <dbReference type="Proteomes" id="UP000208106"/>
    </source>
</evidence>
<dbReference type="Proteomes" id="UP000100290">
    <property type="component" value="Segment"/>
</dbReference>
<dbReference type="Proteomes" id="UP000208106">
    <property type="component" value="Segment"/>
</dbReference>